<evidence type="ECO:0000313" key="2">
    <source>
        <dbReference type="Proteomes" id="UP000268093"/>
    </source>
</evidence>
<name>A0A433ARY0_9FUNG</name>
<sequence>MPNSRNLPSYLSQSPTTDPIEHPSTASPLTTSRSAGASNSSALHTPSHRHAASASTDSIMDHFPMSANTAISAITSTTTPRKPRPRSGSSAAAFHSTPPQHAAPSSYSTPPPLPSTTSGPSSGSSSTANNKSKTFLSRFNLGGLRHTSGSVTSPSSTSSSGSSSFTTSPTSSQQFPSLSTYAHSQSSSPPSIALSTNPRDDATSPGGGASSAPQQPQQHRVKRKPVPQNLNLNIEPGLLPPATTAAPFHSPGLSATITTIPLGTTGRRASTISQNSLGSISTPNLFGTADPSPAGFEDSDSDVDDDDKPLGNRPSLRRVTSDGKNAAPRGPRQKTGGGVVGGGGNAGAGTASPREMGHEPRKGSVSSNHEGQEDRKVGALFAF</sequence>
<comment type="caution">
    <text evidence="1">The sequence shown here is derived from an EMBL/GenBank/DDBJ whole genome shotgun (WGS) entry which is preliminary data.</text>
</comment>
<accession>A0A433ARY0</accession>
<dbReference type="Proteomes" id="UP000268093">
    <property type="component" value="Unassembled WGS sequence"/>
</dbReference>
<proteinExistence type="predicted"/>
<keyword evidence="2" id="KW-1185">Reference proteome</keyword>
<dbReference type="EMBL" id="RBNI01017182">
    <property type="protein sequence ID" value="RUP05513.1"/>
    <property type="molecule type" value="Genomic_DNA"/>
</dbReference>
<evidence type="ECO:0000313" key="1">
    <source>
        <dbReference type="EMBL" id="RUP05513.1"/>
    </source>
</evidence>
<gene>
    <name evidence="1" type="ORF">BC936DRAFT_140514</name>
</gene>
<protein>
    <submittedName>
        <fullName evidence="1">Uncharacterized protein</fullName>
    </submittedName>
</protein>
<organism evidence="1 2">
    <name type="scientific">Jimgerdemannia flammicorona</name>
    <dbReference type="NCBI Taxonomy" id="994334"/>
    <lineage>
        <taxon>Eukaryota</taxon>
        <taxon>Fungi</taxon>
        <taxon>Fungi incertae sedis</taxon>
        <taxon>Mucoromycota</taxon>
        <taxon>Mucoromycotina</taxon>
        <taxon>Endogonomycetes</taxon>
        <taxon>Endogonales</taxon>
        <taxon>Endogonaceae</taxon>
        <taxon>Jimgerdemannia</taxon>
    </lineage>
</organism>
<reference evidence="1 2" key="1">
    <citation type="journal article" date="2018" name="New Phytol.">
        <title>Phylogenomics of Endogonaceae and evolution of mycorrhizas within Mucoromycota.</title>
        <authorList>
            <person name="Chang Y."/>
            <person name="Desiro A."/>
            <person name="Na H."/>
            <person name="Sandor L."/>
            <person name="Lipzen A."/>
            <person name="Clum A."/>
            <person name="Barry K."/>
            <person name="Grigoriev I.V."/>
            <person name="Martin F.M."/>
            <person name="Stajich J.E."/>
            <person name="Smith M.E."/>
            <person name="Bonito G."/>
            <person name="Spatafora J.W."/>
        </authorList>
    </citation>
    <scope>NUCLEOTIDE SEQUENCE [LARGE SCALE GENOMIC DNA]</scope>
    <source>
        <strain evidence="1 2">GMNB39</strain>
    </source>
</reference>